<evidence type="ECO:0000313" key="3">
    <source>
        <dbReference type="Proteomes" id="UP000186455"/>
    </source>
</evidence>
<comment type="caution">
    <text evidence="2">The sequence shown here is derived from an EMBL/GenBank/DDBJ whole genome shotgun (WGS) entry which is preliminary data.</text>
</comment>
<organism evidence="2 3">
    <name type="scientific">Streptomyces uncialis</name>
    <dbReference type="NCBI Taxonomy" id="1048205"/>
    <lineage>
        <taxon>Bacteria</taxon>
        <taxon>Bacillati</taxon>
        <taxon>Actinomycetota</taxon>
        <taxon>Actinomycetes</taxon>
        <taxon>Kitasatosporales</taxon>
        <taxon>Streptomycetaceae</taxon>
        <taxon>Streptomyces</taxon>
    </lineage>
</organism>
<evidence type="ECO:0008006" key="4">
    <source>
        <dbReference type="Google" id="ProtNLM"/>
    </source>
</evidence>
<reference evidence="2 3" key="1">
    <citation type="submission" date="2015-06" db="EMBL/GenBank/DDBJ databases">
        <title>Cloning and characterization of the uncialamcin biosynthetic gene cluster.</title>
        <authorList>
            <person name="Yan X."/>
            <person name="Huang T."/>
            <person name="Ge H."/>
            <person name="Shen B."/>
        </authorList>
    </citation>
    <scope>NUCLEOTIDE SEQUENCE [LARGE SCALE GENOMIC DNA]</scope>
    <source>
        <strain evidence="2 3">DCA2648</strain>
    </source>
</reference>
<feature type="region of interest" description="Disordered" evidence="1">
    <location>
        <begin position="1"/>
        <end position="43"/>
    </location>
</feature>
<evidence type="ECO:0000256" key="1">
    <source>
        <dbReference type="SAM" id="MobiDB-lite"/>
    </source>
</evidence>
<keyword evidence="3" id="KW-1185">Reference proteome</keyword>
<sequence length="126" mass="12568">MQLNQVPVEPGAPGGATDTGGGGTLRHAGKPWNQAADTAGELRTSTSAAKKELTDAHTGVASGAAGLASLGALTEVLASWEKRIGAVRDECDALEPKLRQVAKDLTGADVAAGGRADAVRAPEGAK</sequence>
<dbReference type="Proteomes" id="UP000186455">
    <property type="component" value="Unassembled WGS sequence"/>
</dbReference>
<feature type="region of interest" description="Disordered" evidence="1">
    <location>
        <begin position="107"/>
        <end position="126"/>
    </location>
</feature>
<evidence type="ECO:0000313" key="2">
    <source>
        <dbReference type="EMBL" id="OKH93234.1"/>
    </source>
</evidence>
<name>A0A1Q4V5Z8_9ACTN</name>
<accession>A0A1Q4V5Z8</accession>
<feature type="compositionally biased region" description="Gly residues" evidence="1">
    <location>
        <begin position="12"/>
        <end position="24"/>
    </location>
</feature>
<feature type="compositionally biased region" description="Basic and acidic residues" evidence="1">
    <location>
        <begin position="117"/>
        <end position="126"/>
    </location>
</feature>
<dbReference type="AlphaFoldDB" id="A0A1Q4V5Z8"/>
<proteinExistence type="predicted"/>
<dbReference type="EMBL" id="LFBV01000005">
    <property type="protein sequence ID" value="OKH93234.1"/>
    <property type="molecule type" value="Genomic_DNA"/>
</dbReference>
<dbReference type="STRING" id="1048205.AB852_21850"/>
<gene>
    <name evidence="2" type="ORF">AB852_21850</name>
</gene>
<protein>
    <recommendedName>
        <fullName evidence="4">Amino acid ABC transporter permease</fullName>
    </recommendedName>
</protein>